<comment type="caution">
    <text evidence="2">The sequence shown here is derived from an EMBL/GenBank/DDBJ whole genome shotgun (WGS) entry which is preliminary data.</text>
</comment>
<evidence type="ECO:0000256" key="1">
    <source>
        <dbReference type="SAM" id="MobiDB-lite"/>
    </source>
</evidence>
<gene>
    <name evidence="2" type="ORF">E2C01_054337</name>
</gene>
<evidence type="ECO:0000313" key="2">
    <source>
        <dbReference type="EMBL" id="MPC60296.1"/>
    </source>
</evidence>
<protein>
    <submittedName>
        <fullName evidence="2">Uncharacterized protein</fullName>
    </submittedName>
</protein>
<proteinExistence type="predicted"/>
<feature type="region of interest" description="Disordered" evidence="1">
    <location>
        <begin position="157"/>
        <end position="188"/>
    </location>
</feature>
<dbReference type="OrthoDB" id="426210at2759"/>
<accession>A0A5B7GRP7</accession>
<dbReference type="AlphaFoldDB" id="A0A5B7GRP7"/>
<keyword evidence="3" id="KW-1185">Reference proteome</keyword>
<evidence type="ECO:0000313" key="3">
    <source>
        <dbReference type="Proteomes" id="UP000324222"/>
    </source>
</evidence>
<reference evidence="2 3" key="1">
    <citation type="submission" date="2019-05" db="EMBL/GenBank/DDBJ databases">
        <title>Another draft genome of Portunus trituberculatus and its Hox gene families provides insights of decapod evolution.</title>
        <authorList>
            <person name="Jeong J.-H."/>
            <person name="Song I."/>
            <person name="Kim S."/>
            <person name="Choi T."/>
            <person name="Kim D."/>
            <person name="Ryu S."/>
            <person name="Kim W."/>
        </authorList>
    </citation>
    <scope>NUCLEOTIDE SEQUENCE [LARGE SCALE GENOMIC DNA]</scope>
    <source>
        <tissue evidence="2">Muscle</tissue>
    </source>
</reference>
<dbReference type="Proteomes" id="UP000324222">
    <property type="component" value="Unassembled WGS sequence"/>
</dbReference>
<sequence length="188" mass="21326">MCLLTMPELNVIQLGTALVDYITTNLDRLMAAHPCDNVIIIGSILNAVVTDLHPHEVRCSPLGPVGTSDHKAILTRAQFRRTRDESFTCTLCRWEEANWEQLRHCLERVNWASLLQGDVDQQAERLTEVLLRAQERWVPHKQHKVAHLQVEPHVVEQNTQQRGRCPHGGHPNLGQGAVGEKYKTKLRG</sequence>
<name>A0A5B7GRP7_PORTR</name>
<organism evidence="2 3">
    <name type="scientific">Portunus trituberculatus</name>
    <name type="common">Swimming crab</name>
    <name type="synonym">Neptunus trituberculatus</name>
    <dbReference type="NCBI Taxonomy" id="210409"/>
    <lineage>
        <taxon>Eukaryota</taxon>
        <taxon>Metazoa</taxon>
        <taxon>Ecdysozoa</taxon>
        <taxon>Arthropoda</taxon>
        <taxon>Crustacea</taxon>
        <taxon>Multicrustacea</taxon>
        <taxon>Malacostraca</taxon>
        <taxon>Eumalacostraca</taxon>
        <taxon>Eucarida</taxon>
        <taxon>Decapoda</taxon>
        <taxon>Pleocyemata</taxon>
        <taxon>Brachyura</taxon>
        <taxon>Eubrachyura</taxon>
        <taxon>Portunoidea</taxon>
        <taxon>Portunidae</taxon>
        <taxon>Portuninae</taxon>
        <taxon>Portunus</taxon>
    </lineage>
</organism>
<dbReference type="EMBL" id="VSRR010017369">
    <property type="protein sequence ID" value="MPC60296.1"/>
    <property type="molecule type" value="Genomic_DNA"/>
</dbReference>